<dbReference type="SUPFAM" id="SSF52540">
    <property type="entry name" value="P-loop containing nucleoside triphosphate hydrolases"/>
    <property type="match status" value="1"/>
</dbReference>
<dbReference type="AlphaFoldDB" id="A0AAD9WBI4"/>
<dbReference type="InterPro" id="IPR056884">
    <property type="entry name" value="NPHP3-like_N"/>
</dbReference>
<dbReference type="InterPro" id="IPR056693">
    <property type="entry name" value="DUF7791"/>
</dbReference>
<keyword evidence="5" id="KW-1185">Reference proteome</keyword>
<dbReference type="Gene3D" id="3.40.50.300">
    <property type="entry name" value="P-loop containing nucleotide triphosphate hydrolases"/>
    <property type="match status" value="1"/>
</dbReference>
<evidence type="ECO:0000313" key="4">
    <source>
        <dbReference type="EMBL" id="KAK2615916.1"/>
    </source>
</evidence>
<evidence type="ECO:0000259" key="2">
    <source>
        <dbReference type="Pfam" id="PF24883"/>
    </source>
</evidence>
<evidence type="ECO:0000259" key="3">
    <source>
        <dbReference type="Pfam" id="PF25053"/>
    </source>
</evidence>
<dbReference type="PANTHER" id="PTHR10039">
    <property type="entry name" value="AMELOGENIN"/>
    <property type="match status" value="1"/>
</dbReference>
<dbReference type="Proteomes" id="UP001265746">
    <property type="component" value="Unassembled WGS sequence"/>
</dbReference>
<keyword evidence="1" id="KW-0677">Repeat</keyword>
<organism evidence="4 5">
    <name type="scientific">Phomopsis amygdali</name>
    <name type="common">Fusicoccum amygdali</name>
    <dbReference type="NCBI Taxonomy" id="1214568"/>
    <lineage>
        <taxon>Eukaryota</taxon>
        <taxon>Fungi</taxon>
        <taxon>Dikarya</taxon>
        <taxon>Ascomycota</taxon>
        <taxon>Pezizomycotina</taxon>
        <taxon>Sordariomycetes</taxon>
        <taxon>Sordariomycetidae</taxon>
        <taxon>Diaporthales</taxon>
        <taxon>Diaporthaceae</taxon>
        <taxon>Diaporthe</taxon>
    </lineage>
</organism>
<evidence type="ECO:0000256" key="1">
    <source>
        <dbReference type="ARBA" id="ARBA00022737"/>
    </source>
</evidence>
<proteinExistence type="predicted"/>
<evidence type="ECO:0008006" key="6">
    <source>
        <dbReference type="Google" id="ProtNLM"/>
    </source>
</evidence>
<dbReference type="Pfam" id="PF24883">
    <property type="entry name" value="NPHP3_N"/>
    <property type="match status" value="1"/>
</dbReference>
<protein>
    <recommendedName>
        <fullName evidence="6">NACHT domain-containing protein</fullName>
    </recommendedName>
</protein>
<comment type="caution">
    <text evidence="4">The sequence shown here is derived from an EMBL/GenBank/DDBJ whole genome shotgun (WGS) entry which is preliminary data.</text>
</comment>
<dbReference type="Pfam" id="PF25053">
    <property type="entry name" value="DUF7791"/>
    <property type="match status" value="1"/>
</dbReference>
<evidence type="ECO:0000313" key="5">
    <source>
        <dbReference type="Proteomes" id="UP001265746"/>
    </source>
</evidence>
<dbReference type="PANTHER" id="PTHR10039:SF5">
    <property type="entry name" value="NACHT DOMAIN-CONTAINING PROTEIN"/>
    <property type="match status" value="1"/>
</dbReference>
<dbReference type="InterPro" id="IPR027417">
    <property type="entry name" value="P-loop_NTPase"/>
</dbReference>
<gene>
    <name evidence="4" type="ORF">N8I77_002637</name>
</gene>
<sequence>MSGLEGLAALGLACSIFQVINFGHETLSLVKDVYHHGTLDESLMEKSLAIQAVASDIVAVNIPQPGKQERKMVDVTKKCTGVARDLQEEIAFLIGHSGKGNLRATLKIAAKANWRKRRLERMEKDLADSEQLMHTTLLAWVFKSLNTACIDIDSLGQDLRNFVIKYRQGCREASQLVSQECLQVREVIVRESAKNEKALRVHVTKTSARFEQKLEKHVEQSRVEQLQNRLLKSLKYPGMNERANLVEDAHVRTFGWLFEDEDDWSDNGKEGSGCSGCEELDDNARNEDDYADEFTDESMDDEPSSEECQEEQLEMVWSSFTDWLKSDLGIYWIMGKPGSGKSTLARFILSDPRTKVALQRWRHGATIASHYFWRPGSRLQRSIKGMLCSLVHQLVISVPDALDYASLNVSGLSQKDHETDWSVPELEKLCMGLIRDCGQPGQPLCLIIDGLDECGPEDSQQVLLALLDRIMLLNVKIIITSRDEPIFEKRFRHEPQLRMQDLTAGDLYSYAKDMLPLGIEDKFHDELVEKAEGVFLWLVLAIQSINRGLTNSDSLTDLYERVRSLPEGLESLYKDMWRRLNDDHELYRKSAALYFKLALAVYDRKLACVSNGFSALDMMLASHPKTHAVFREAPAISAGQLLKECEDFNRRVRVCCAGLLSLSVYEAPKSVTESLGETEAGLLRYGYHSAGFKFIHRSAHDFLVDTVAGQDILRHDGTPPEDIDIRILRARLRAIQLFDLMLRKTGSHELFVDFVDLGGRDLEPYLSDLSRVADARRNASRELFSSCYHSAQDYGANLDDTFLGVLALQASTVIEKILASLSMVEWSQSKTAEAQESYKAISFLWRKCQELDYEANDRVLGFVQPDLNLIDMPYRQVNEQDSALLMEMIWSWLFVDGSPGENFETDCREVLSRTPFSSIGLKDYVRDMACFDDQAAHDLMMEYWKGMPTSLAACTSKVLTVADDGSQIPEINYET</sequence>
<feature type="domain" description="Nephrocystin 3-like N-terminal" evidence="2">
    <location>
        <begin position="318"/>
        <end position="482"/>
    </location>
</feature>
<accession>A0AAD9WBI4</accession>
<reference evidence="4" key="1">
    <citation type="submission" date="2023-06" db="EMBL/GenBank/DDBJ databases">
        <authorList>
            <person name="Noh H."/>
        </authorList>
    </citation>
    <scope>NUCLEOTIDE SEQUENCE</scope>
    <source>
        <strain evidence="4">DUCC20226</strain>
    </source>
</reference>
<name>A0AAD9WBI4_PHOAM</name>
<feature type="domain" description="DUF7791" evidence="3">
    <location>
        <begin position="585"/>
        <end position="741"/>
    </location>
</feature>
<dbReference type="EMBL" id="JAUJFL010000001">
    <property type="protein sequence ID" value="KAK2615916.1"/>
    <property type="molecule type" value="Genomic_DNA"/>
</dbReference>